<dbReference type="AlphaFoldDB" id="A0A2W6PGW8"/>
<dbReference type="Proteomes" id="UP000249204">
    <property type="component" value="Unassembled WGS sequence"/>
</dbReference>
<sequence length="91" mass="10569">MTEPVIDQLAIISYKDGHWKYAYVTEIYKQGYVLRMENGGKTLREYILDDSIENSENNKLTVEVLLLTDKENSPALIKRTWLGKRTFKGLT</sequence>
<comment type="caution">
    <text evidence="1">The sequence shown here is derived from an EMBL/GenBank/DDBJ whole genome shotgun (WGS) entry which is preliminary data.</text>
</comment>
<organism evidence="1 2">
    <name type="scientific">Paenibacillus silvae</name>
    <dbReference type="NCBI Taxonomy" id="1325358"/>
    <lineage>
        <taxon>Bacteria</taxon>
        <taxon>Bacillati</taxon>
        <taxon>Bacillota</taxon>
        <taxon>Bacilli</taxon>
        <taxon>Bacillales</taxon>
        <taxon>Paenibacillaceae</taxon>
        <taxon>Paenibacillus</taxon>
    </lineage>
</organism>
<dbReference type="RefSeq" id="WP_111268567.1">
    <property type="nucleotide sequence ID" value="NZ_QKWW01000006.1"/>
</dbReference>
<proteinExistence type="predicted"/>
<evidence type="ECO:0000313" key="2">
    <source>
        <dbReference type="Proteomes" id="UP000249204"/>
    </source>
</evidence>
<reference evidence="1 2" key="1">
    <citation type="submission" date="2018-06" db="EMBL/GenBank/DDBJ databases">
        <title>Isolation of heavy metals resistant Paenibacillus silvae NC2 from Gold-Copper mine in ZiJin, China.</title>
        <authorList>
            <person name="Xu J."/>
            <person name="Mazhar H.S."/>
            <person name="Rensing C."/>
        </authorList>
    </citation>
    <scope>NUCLEOTIDE SEQUENCE [LARGE SCALE GENOMIC DNA]</scope>
    <source>
        <strain evidence="1 2">NC2</strain>
    </source>
</reference>
<evidence type="ECO:0000313" key="1">
    <source>
        <dbReference type="EMBL" id="PZT57416.1"/>
    </source>
</evidence>
<dbReference type="EMBL" id="QKWW01000006">
    <property type="protein sequence ID" value="PZT57416.1"/>
    <property type="molecule type" value="Genomic_DNA"/>
</dbReference>
<gene>
    <name evidence="1" type="ORF">DN757_01810</name>
</gene>
<name>A0A2W6PGW8_9BACL</name>
<accession>A0A2W6PGW8</accession>
<protein>
    <submittedName>
        <fullName evidence="1">Uncharacterized protein</fullName>
    </submittedName>
</protein>